<protein>
    <submittedName>
        <fullName evidence="1">Uncharacterized protein</fullName>
    </submittedName>
</protein>
<keyword evidence="2" id="KW-1185">Reference proteome</keyword>
<evidence type="ECO:0000313" key="1">
    <source>
        <dbReference type="EMBL" id="MBC5647690.1"/>
    </source>
</evidence>
<accession>A0ABR7ED30</accession>
<organism evidence="1 2">
    <name type="scientific">Christensenella tenuis</name>
    <dbReference type="NCBI Taxonomy" id="2763033"/>
    <lineage>
        <taxon>Bacteria</taxon>
        <taxon>Bacillati</taxon>
        <taxon>Bacillota</taxon>
        <taxon>Clostridia</taxon>
        <taxon>Christensenellales</taxon>
        <taxon>Christensenellaceae</taxon>
        <taxon>Christensenella</taxon>
    </lineage>
</organism>
<comment type="caution">
    <text evidence="1">The sequence shown here is derived from an EMBL/GenBank/DDBJ whole genome shotgun (WGS) entry which is preliminary data.</text>
</comment>
<evidence type="ECO:0000313" key="2">
    <source>
        <dbReference type="Proteomes" id="UP000606889"/>
    </source>
</evidence>
<reference evidence="1 2" key="1">
    <citation type="submission" date="2020-08" db="EMBL/GenBank/DDBJ databases">
        <title>Genome public.</title>
        <authorList>
            <person name="Liu C."/>
            <person name="Sun Q."/>
        </authorList>
    </citation>
    <scope>NUCLEOTIDE SEQUENCE [LARGE SCALE GENOMIC DNA]</scope>
    <source>
        <strain evidence="1 2">NSJ-35</strain>
    </source>
</reference>
<dbReference type="EMBL" id="JACOON010000002">
    <property type="protein sequence ID" value="MBC5647690.1"/>
    <property type="molecule type" value="Genomic_DNA"/>
</dbReference>
<proteinExistence type="predicted"/>
<gene>
    <name evidence="1" type="ORF">H8S18_05030</name>
</gene>
<dbReference type="Proteomes" id="UP000606889">
    <property type="component" value="Unassembled WGS sequence"/>
</dbReference>
<sequence>MMKEQETMQKQEYEAEKQLLADDELEYAAGGRSAVNTAEIESLLDSAETADNSVKLPSRFLK</sequence>
<name>A0ABR7ED30_9FIRM</name>
<dbReference type="RefSeq" id="WP_186857209.1">
    <property type="nucleotide sequence ID" value="NZ_JACOON010000002.1"/>
</dbReference>